<feature type="transmembrane region" description="Helical" evidence="2">
    <location>
        <begin position="170"/>
        <end position="197"/>
    </location>
</feature>
<evidence type="ECO:0000256" key="1">
    <source>
        <dbReference type="SAM" id="MobiDB-lite"/>
    </source>
</evidence>
<keyword evidence="4" id="KW-1185">Reference proteome</keyword>
<comment type="caution">
    <text evidence="3">The sequence shown here is derived from an EMBL/GenBank/DDBJ whole genome shotgun (WGS) entry which is preliminary data.</text>
</comment>
<feature type="region of interest" description="Disordered" evidence="1">
    <location>
        <begin position="222"/>
        <end position="241"/>
    </location>
</feature>
<dbReference type="EMBL" id="LAVV01006448">
    <property type="protein sequence ID" value="KNZ59883.1"/>
    <property type="molecule type" value="Genomic_DNA"/>
</dbReference>
<dbReference type="VEuPathDB" id="FungiDB:VP01_164g14"/>
<accession>A0A0L6VGL3</accession>
<gene>
    <name evidence="3" type="ORF">VP01_164g14</name>
</gene>
<name>A0A0L6VGL3_9BASI</name>
<dbReference type="AlphaFoldDB" id="A0A0L6VGL3"/>
<sequence length="404" mass="45032">MRNLTFEPHALPTSAYPPSYSPDQSDLYGNRRFTSSDLTQFSIWIGDINFVPSASSPQRGLHKKNEFDVTPQGDIFVHRDATPSDFLSAFKSTAESSASGFQFSVLGVGGVRPLGNQYNPDSLPASLSGLFHDSLSTLGWMMNAASEDLNKRSIGATYLCTKTRKKWKPFITLVSVAIGSSSGVFGACLGAMIFVSIESKPFLLARKWDERFQARLEARDEIEESEGGGKHLSMTKEHTRHPKMLEARSNVKQRNHFCGTKIQCRPLNLSGLFSTNHAETDILCRRGKEGLEVARRRSRSAFNGRTGVLNTQARPAVLLRRLCFFPASIAMVEFQTSSSMFGVGQWRSDSVEWGESKNNMRNECLIFSSVRKCSPPFPVPIFFLSPFKLNMLPSYCSKTQLFCN</sequence>
<proteinExistence type="predicted"/>
<keyword evidence="2" id="KW-0812">Transmembrane</keyword>
<evidence type="ECO:0000313" key="4">
    <source>
        <dbReference type="Proteomes" id="UP000037035"/>
    </source>
</evidence>
<dbReference type="OrthoDB" id="2497043at2759"/>
<dbReference type="Proteomes" id="UP000037035">
    <property type="component" value="Unassembled WGS sequence"/>
</dbReference>
<organism evidence="3 4">
    <name type="scientific">Puccinia sorghi</name>
    <dbReference type="NCBI Taxonomy" id="27349"/>
    <lineage>
        <taxon>Eukaryota</taxon>
        <taxon>Fungi</taxon>
        <taxon>Dikarya</taxon>
        <taxon>Basidiomycota</taxon>
        <taxon>Pucciniomycotina</taxon>
        <taxon>Pucciniomycetes</taxon>
        <taxon>Pucciniales</taxon>
        <taxon>Pucciniaceae</taxon>
        <taxon>Puccinia</taxon>
    </lineage>
</organism>
<keyword evidence="2" id="KW-1133">Transmembrane helix</keyword>
<reference evidence="3 4" key="1">
    <citation type="submission" date="2015-08" db="EMBL/GenBank/DDBJ databases">
        <title>Next Generation Sequencing and Analysis of the Genome of Puccinia sorghi L Schw, the Causal Agent of Maize Common Rust.</title>
        <authorList>
            <person name="Rochi L."/>
            <person name="Burguener G."/>
            <person name="Darino M."/>
            <person name="Turjanski A."/>
            <person name="Kreff E."/>
            <person name="Dieguez M.J."/>
            <person name="Sacco F."/>
        </authorList>
    </citation>
    <scope>NUCLEOTIDE SEQUENCE [LARGE SCALE GENOMIC DNA]</scope>
    <source>
        <strain evidence="3 4">RO10H11247</strain>
    </source>
</reference>
<evidence type="ECO:0000313" key="3">
    <source>
        <dbReference type="EMBL" id="KNZ59883.1"/>
    </source>
</evidence>
<keyword evidence="2" id="KW-0472">Membrane</keyword>
<evidence type="ECO:0000256" key="2">
    <source>
        <dbReference type="SAM" id="Phobius"/>
    </source>
</evidence>
<protein>
    <submittedName>
        <fullName evidence="3">Uncharacterized protein</fullName>
    </submittedName>
</protein>